<protein>
    <submittedName>
        <fullName evidence="11">ABC transporter ATP-binding protein</fullName>
    </submittedName>
</protein>
<dbReference type="InterPro" id="IPR051535">
    <property type="entry name" value="Siderophore_ABC-ATPase"/>
</dbReference>
<dbReference type="CDD" id="cd03214">
    <property type="entry name" value="ABC_Iron-Siderophores_B12_Hemin"/>
    <property type="match status" value="1"/>
</dbReference>
<evidence type="ECO:0000259" key="10">
    <source>
        <dbReference type="PROSITE" id="PS50893"/>
    </source>
</evidence>
<evidence type="ECO:0000256" key="2">
    <source>
        <dbReference type="ARBA" id="ARBA00022448"/>
    </source>
</evidence>
<dbReference type="SUPFAM" id="SSF52540">
    <property type="entry name" value="P-loop containing nucleoside triphosphate hydrolases"/>
    <property type="match status" value="1"/>
</dbReference>
<dbReference type="InterPro" id="IPR003439">
    <property type="entry name" value="ABC_transporter-like_ATP-bd"/>
</dbReference>
<dbReference type="EMBL" id="RLIH01000010">
    <property type="protein sequence ID" value="RVU54420.1"/>
    <property type="molecule type" value="Genomic_DNA"/>
</dbReference>
<dbReference type="RefSeq" id="WP_127724802.1">
    <property type="nucleotide sequence ID" value="NZ_RLIH01000010.1"/>
</dbReference>
<evidence type="ECO:0000256" key="6">
    <source>
        <dbReference type="ARBA" id="ARBA00022840"/>
    </source>
</evidence>
<sequence length="253" mass="28981">MEIKHLNFSYGKSKVLKDINVKFKEGSITTIIGSNGSGKSTLLNLCTKNLVTRQGKITLKGKNIKDIKYKEFAQQVAIVHQQNRIRGDITVEQFVSYGRTPYLKPLRRYTEKDYEEVEWALELTKLLDFKNEEIEKLSGGQKQRVFIAMALAQKSNILFLDEPTTYLDIKYQFDILNLIKKLNKNLGITIIMVLHDINQAINYSDEVVGMLDGKIKFKGSPNRVLDNENLSEIYDISLKVEEVCGNKVVLQDQ</sequence>
<dbReference type="Gene3D" id="3.40.50.300">
    <property type="entry name" value="P-loop containing nucleotide triphosphate hydrolases"/>
    <property type="match status" value="1"/>
</dbReference>
<gene>
    <name evidence="11" type="ORF">EF514_07445</name>
</gene>
<name>A0A437S5Y0_9FIRM</name>
<dbReference type="FunFam" id="3.40.50.300:FF:000134">
    <property type="entry name" value="Iron-enterobactin ABC transporter ATP-binding protein"/>
    <property type="match status" value="1"/>
</dbReference>
<dbReference type="PROSITE" id="PS50893">
    <property type="entry name" value="ABC_TRANSPORTER_2"/>
    <property type="match status" value="1"/>
</dbReference>
<keyword evidence="2" id="KW-0813">Transport</keyword>
<evidence type="ECO:0000313" key="11">
    <source>
        <dbReference type="EMBL" id="RVU54420.1"/>
    </source>
</evidence>
<dbReference type="GO" id="GO:0016887">
    <property type="term" value="F:ATP hydrolysis activity"/>
    <property type="evidence" value="ECO:0007669"/>
    <property type="project" value="InterPro"/>
</dbReference>
<dbReference type="GO" id="GO:0005524">
    <property type="term" value="F:ATP binding"/>
    <property type="evidence" value="ECO:0007669"/>
    <property type="project" value="UniProtKB-KW"/>
</dbReference>
<keyword evidence="4" id="KW-0410">Iron transport</keyword>
<dbReference type="SMART" id="SM00382">
    <property type="entry name" value="AAA"/>
    <property type="match status" value="1"/>
</dbReference>
<accession>A0A437S5Y0</accession>
<evidence type="ECO:0000256" key="8">
    <source>
        <dbReference type="ARBA" id="ARBA00023065"/>
    </source>
</evidence>
<keyword evidence="6 11" id="KW-0067">ATP-binding</keyword>
<evidence type="ECO:0000256" key="7">
    <source>
        <dbReference type="ARBA" id="ARBA00023004"/>
    </source>
</evidence>
<evidence type="ECO:0000256" key="5">
    <source>
        <dbReference type="ARBA" id="ARBA00022741"/>
    </source>
</evidence>
<comment type="subcellular location">
    <subcellularLocation>
        <location evidence="1">Cell membrane</location>
        <topology evidence="1">Peripheral membrane protein</topology>
    </subcellularLocation>
</comment>
<keyword evidence="9" id="KW-0472">Membrane</keyword>
<dbReference type="PANTHER" id="PTHR42771:SF10">
    <property type="entry name" value="FERRICHROME TRANSPORT ATP-BINDING PROTEIN FHUC"/>
    <property type="match status" value="1"/>
</dbReference>
<proteinExistence type="predicted"/>
<keyword evidence="5" id="KW-0547">Nucleotide-binding</keyword>
<evidence type="ECO:0000256" key="1">
    <source>
        <dbReference type="ARBA" id="ARBA00004202"/>
    </source>
</evidence>
<evidence type="ECO:0000313" key="12">
    <source>
        <dbReference type="Proteomes" id="UP000288812"/>
    </source>
</evidence>
<evidence type="ECO:0000256" key="9">
    <source>
        <dbReference type="ARBA" id="ARBA00023136"/>
    </source>
</evidence>
<dbReference type="Proteomes" id="UP000288812">
    <property type="component" value="Unassembled WGS sequence"/>
</dbReference>
<dbReference type="InterPro" id="IPR003593">
    <property type="entry name" value="AAA+_ATPase"/>
</dbReference>
<keyword evidence="8" id="KW-0406">Ion transport</keyword>
<evidence type="ECO:0000256" key="3">
    <source>
        <dbReference type="ARBA" id="ARBA00022475"/>
    </source>
</evidence>
<dbReference type="PROSITE" id="PS00211">
    <property type="entry name" value="ABC_TRANSPORTER_1"/>
    <property type="match status" value="1"/>
</dbReference>
<dbReference type="Pfam" id="PF00005">
    <property type="entry name" value="ABC_tran"/>
    <property type="match status" value="1"/>
</dbReference>
<dbReference type="InterPro" id="IPR027417">
    <property type="entry name" value="P-loop_NTPase"/>
</dbReference>
<keyword evidence="12" id="KW-1185">Reference proteome</keyword>
<keyword evidence="3" id="KW-1003">Cell membrane</keyword>
<dbReference type="InterPro" id="IPR017871">
    <property type="entry name" value="ABC_transporter-like_CS"/>
</dbReference>
<dbReference type="OrthoDB" id="9787851at2"/>
<reference evidence="11 12" key="1">
    <citation type="submission" date="2018-11" db="EMBL/GenBank/DDBJ databases">
        <title>Genome sequencing and assembly of Anaerosphaera sp. nov., GS7-6-2.</title>
        <authorList>
            <person name="Rettenmaier R."/>
            <person name="Liebl W."/>
            <person name="Zverlov V."/>
        </authorList>
    </citation>
    <scope>NUCLEOTIDE SEQUENCE [LARGE SCALE GENOMIC DNA]</scope>
    <source>
        <strain evidence="11 12">GS7-6-2</strain>
    </source>
</reference>
<organism evidence="11 12">
    <name type="scientific">Anaerosphaera multitolerans</name>
    <dbReference type="NCBI Taxonomy" id="2487351"/>
    <lineage>
        <taxon>Bacteria</taxon>
        <taxon>Bacillati</taxon>
        <taxon>Bacillota</taxon>
        <taxon>Tissierellia</taxon>
        <taxon>Tissierellales</taxon>
        <taxon>Peptoniphilaceae</taxon>
        <taxon>Anaerosphaera</taxon>
    </lineage>
</organism>
<keyword evidence="7" id="KW-0408">Iron</keyword>
<evidence type="ECO:0000256" key="4">
    <source>
        <dbReference type="ARBA" id="ARBA00022496"/>
    </source>
</evidence>
<dbReference type="AlphaFoldDB" id="A0A437S5Y0"/>
<comment type="caution">
    <text evidence="11">The sequence shown here is derived from an EMBL/GenBank/DDBJ whole genome shotgun (WGS) entry which is preliminary data.</text>
</comment>
<dbReference type="GO" id="GO:0005886">
    <property type="term" value="C:plasma membrane"/>
    <property type="evidence" value="ECO:0007669"/>
    <property type="project" value="UniProtKB-SubCell"/>
</dbReference>
<dbReference type="GO" id="GO:0006826">
    <property type="term" value="P:iron ion transport"/>
    <property type="evidence" value="ECO:0007669"/>
    <property type="project" value="UniProtKB-KW"/>
</dbReference>
<feature type="domain" description="ABC transporter" evidence="10">
    <location>
        <begin position="1"/>
        <end position="237"/>
    </location>
</feature>
<dbReference type="PANTHER" id="PTHR42771">
    <property type="entry name" value="IRON(3+)-HYDROXAMATE IMPORT ATP-BINDING PROTEIN FHUC"/>
    <property type="match status" value="1"/>
</dbReference>